<dbReference type="Proteomes" id="UP001234178">
    <property type="component" value="Unassembled WGS sequence"/>
</dbReference>
<accession>A0ABQ9Z5L3</accession>
<reference evidence="2 3" key="1">
    <citation type="journal article" date="2023" name="Nucleic Acids Res.">
        <title>The hologenome of Daphnia magna reveals possible DNA methylation and microbiome-mediated evolution of the host genome.</title>
        <authorList>
            <person name="Chaturvedi A."/>
            <person name="Li X."/>
            <person name="Dhandapani V."/>
            <person name="Marshall H."/>
            <person name="Kissane S."/>
            <person name="Cuenca-Cambronero M."/>
            <person name="Asole G."/>
            <person name="Calvet F."/>
            <person name="Ruiz-Romero M."/>
            <person name="Marangio P."/>
            <person name="Guigo R."/>
            <person name="Rago D."/>
            <person name="Mirbahai L."/>
            <person name="Eastwood N."/>
            <person name="Colbourne J.K."/>
            <person name="Zhou J."/>
            <person name="Mallon E."/>
            <person name="Orsini L."/>
        </authorList>
    </citation>
    <scope>NUCLEOTIDE SEQUENCE [LARGE SCALE GENOMIC DNA]</scope>
    <source>
        <strain evidence="2">LRV0_1</strain>
    </source>
</reference>
<name>A0ABQ9Z5L3_9CRUS</name>
<dbReference type="EMBL" id="JAOYFB010000002">
    <property type="protein sequence ID" value="KAK4007780.1"/>
    <property type="molecule type" value="Genomic_DNA"/>
</dbReference>
<organism evidence="2 3">
    <name type="scientific">Daphnia magna</name>
    <dbReference type="NCBI Taxonomy" id="35525"/>
    <lineage>
        <taxon>Eukaryota</taxon>
        <taxon>Metazoa</taxon>
        <taxon>Ecdysozoa</taxon>
        <taxon>Arthropoda</taxon>
        <taxon>Crustacea</taxon>
        <taxon>Branchiopoda</taxon>
        <taxon>Diplostraca</taxon>
        <taxon>Cladocera</taxon>
        <taxon>Anomopoda</taxon>
        <taxon>Daphniidae</taxon>
        <taxon>Daphnia</taxon>
    </lineage>
</organism>
<proteinExistence type="predicted"/>
<evidence type="ECO:0000313" key="2">
    <source>
        <dbReference type="EMBL" id="KAK4007780.1"/>
    </source>
</evidence>
<evidence type="ECO:0000313" key="3">
    <source>
        <dbReference type="Proteomes" id="UP001234178"/>
    </source>
</evidence>
<comment type="caution">
    <text evidence="2">The sequence shown here is derived from an EMBL/GenBank/DDBJ whole genome shotgun (WGS) entry which is preliminary data.</text>
</comment>
<keyword evidence="3" id="KW-1185">Reference proteome</keyword>
<sequence>MTPGVAPPRSRSRGCGGQKPPATRGYPVVRAGRRMAKDITECGTPAQAYASTTTVVCLARMRSARVKVMLVSQAPVWPPFLPFRTRPESWRSSLVKVHTEKTHLDKVYKNPMFLSGKPLLLHQYSNT</sequence>
<protein>
    <submittedName>
        <fullName evidence="2">Uncharacterized protein</fullName>
    </submittedName>
</protein>
<feature type="region of interest" description="Disordered" evidence="1">
    <location>
        <begin position="1"/>
        <end position="30"/>
    </location>
</feature>
<gene>
    <name evidence="2" type="ORF">OUZ56_012932</name>
</gene>
<evidence type="ECO:0000256" key="1">
    <source>
        <dbReference type="SAM" id="MobiDB-lite"/>
    </source>
</evidence>